<name>A0A7D9EE74_PARCT</name>
<dbReference type="AlphaFoldDB" id="A0A7D9EE74"/>
<dbReference type="EMBL" id="CACRXK020005668">
    <property type="protein sequence ID" value="CAB4006993.1"/>
    <property type="molecule type" value="Genomic_DNA"/>
</dbReference>
<sequence>MRNDHTGPLDPAGHPGLPDRTCNSSSATVIIFFNTRDCVGARGNSSSTIPKARIYKFYLCGAQEGWGESSGSKSKTTEPVSSLRAFQDGGHPHVKGSIKEGRFSRENRPQGCLPDSANLEEPPKISSVSLEGHRAGVCMPSFRLATAPRVFTKLMKPVVGALRQRGIRLIIYLDDILIMAESHDLALHHAAPTLNLLGARLHSKLPEVTTKRWNF</sequence>
<dbReference type="SUPFAM" id="SSF56672">
    <property type="entry name" value="DNA/RNA polymerases"/>
    <property type="match status" value="1"/>
</dbReference>
<organism evidence="1 2">
    <name type="scientific">Paramuricea clavata</name>
    <name type="common">Red gorgonian</name>
    <name type="synonym">Violescent sea-whip</name>
    <dbReference type="NCBI Taxonomy" id="317549"/>
    <lineage>
        <taxon>Eukaryota</taxon>
        <taxon>Metazoa</taxon>
        <taxon>Cnidaria</taxon>
        <taxon>Anthozoa</taxon>
        <taxon>Octocorallia</taxon>
        <taxon>Malacalcyonacea</taxon>
        <taxon>Plexauridae</taxon>
        <taxon>Paramuricea</taxon>
    </lineage>
</organism>
<reference evidence="1" key="1">
    <citation type="submission" date="2020-04" db="EMBL/GenBank/DDBJ databases">
        <authorList>
            <person name="Alioto T."/>
            <person name="Alioto T."/>
            <person name="Gomez Garrido J."/>
        </authorList>
    </citation>
    <scope>NUCLEOTIDE SEQUENCE</scope>
    <source>
        <strain evidence="1">A484AB</strain>
    </source>
</reference>
<proteinExistence type="predicted"/>
<evidence type="ECO:0000313" key="2">
    <source>
        <dbReference type="Proteomes" id="UP001152795"/>
    </source>
</evidence>
<gene>
    <name evidence="1" type="ORF">PACLA_8A081564</name>
</gene>
<dbReference type="Gene3D" id="3.30.70.270">
    <property type="match status" value="1"/>
</dbReference>
<comment type="caution">
    <text evidence="1">The sequence shown here is derived from an EMBL/GenBank/DDBJ whole genome shotgun (WGS) entry which is preliminary data.</text>
</comment>
<keyword evidence="2" id="KW-1185">Reference proteome</keyword>
<dbReference type="InterPro" id="IPR043502">
    <property type="entry name" value="DNA/RNA_pol_sf"/>
</dbReference>
<accession>A0A7D9EE74</accession>
<evidence type="ECO:0000313" key="1">
    <source>
        <dbReference type="EMBL" id="CAB4006993.1"/>
    </source>
</evidence>
<protein>
    <submittedName>
        <fullName evidence="1">Uncharacterized protein</fullName>
    </submittedName>
</protein>
<dbReference type="Proteomes" id="UP001152795">
    <property type="component" value="Unassembled WGS sequence"/>
</dbReference>
<dbReference type="InterPro" id="IPR043128">
    <property type="entry name" value="Rev_trsase/Diguanyl_cyclase"/>
</dbReference>